<evidence type="ECO:0000313" key="3">
    <source>
        <dbReference type="Proteomes" id="UP001231518"/>
    </source>
</evidence>
<dbReference type="Gene3D" id="3.50.50.60">
    <property type="entry name" value="FAD/NAD(P)-binding domain"/>
    <property type="match status" value="1"/>
</dbReference>
<keyword evidence="3" id="KW-1185">Reference proteome</keyword>
<protein>
    <submittedName>
        <fullName evidence="2">Uncharacterized protein</fullName>
    </submittedName>
</protein>
<dbReference type="InterPro" id="IPR012132">
    <property type="entry name" value="GMC_OxRdtase"/>
</dbReference>
<dbReference type="Gene3D" id="3.30.560.10">
    <property type="entry name" value="Glucose Oxidase, domain 3"/>
    <property type="match status" value="2"/>
</dbReference>
<gene>
    <name evidence="2" type="ORF">PYW07_003401</name>
</gene>
<name>A0AAD7YIN7_MYTSE</name>
<proteinExistence type="inferred from homology"/>
<organism evidence="2 3">
    <name type="scientific">Mythimna separata</name>
    <name type="common">Oriental armyworm</name>
    <name type="synonym">Pseudaletia separata</name>
    <dbReference type="NCBI Taxonomy" id="271217"/>
    <lineage>
        <taxon>Eukaryota</taxon>
        <taxon>Metazoa</taxon>
        <taxon>Ecdysozoa</taxon>
        <taxon>Arthropoda</taxon>
        <taxon>Hexapoda</taxon>
        <taxon>Insecta</taxon>
        <taxon>Pterygota</taxon>
        <taxon>Neoptera</taxon>
        <taxon>Endopterygota</taxon>
        <taxon>Lepidoptera</taxon>
        <taxon>Glossata</taxon>
        <taxon>Ditrysia</taxon>
        <taxon>Noctuoidea</taxon>
        <taxon>Noctuidae</taxon>
        <taxon>Noctuinae</taxon>
        <taxon>Hadenini</taxon>
        <taxon>Mythimna</taxon>
    </lineage>
</organism>
<dbReference type="Proteomes" id="UP001231518">
    <property type="component" value="Chromosome 14"/>
</dbReference>
<comment type="caution">
    <text evidence="2">The sequence shown here is derived from an EMBL/GenBank/DDBJ whole genome shotgun (WGS) entry which is preliminary data.</text>
</comment>
<dbReference type="EMBL" id="JARGEI010000017">
    <property type="protein sequence ID" value="KAJ8716774.1"/>
    <property type="molecule type" value="Genomic_DNA"/>
</dbReference>
<accession>A0AAD7YIN7</accession>
<dbReference type="SUPFAM" id="SSF51905">
    <property type="entry name" value="FAD/NAD(P)-binding domain"/>
    <property type="match status" value="1"/>
</dbReference>
<dbReference type="GO" id="GO:0050660">
    <property type="term" value="F:flavin adenine dinucleotide binding"/>
    <property type="evidence" value="ECO:0007669"/>
    <property type="project" value="InterPro"/>
</dbReference>
<comment type="similarity">
    <text evidence="1">Belongs to the GMC oxidoreductase family.</text>
</comment>
<sequence>MDAATAFKTVEVLQGAFKIMAALHLTNYLWPHQAVVRDNQSYDFIVVGAGTAGSLIANRLSEIEHINVLLIEAGGDPPFESDLPGLPLLMKRSGYDWNYTAEYDGYKDTCHLQTYYEFTLGKMLGSAEVMLFYCTFAFRFSNEICDNMYKQGVDRLQAFNEILNIRPKSRGKVLLKSTNPEDPPEVYNGFFTNKEDVEDLIDYILDFNPVMNTTYYREVEGTMSDADPACAGNPVGSILMIGEKAADMIKADHNLI</sequence>
<dbReference type="PANTHER" id="PTHR11552">
    <property type="entry name" value="GLUCOSE-METHANOL-CHOLINE GMC OXIDOREDUCTASE"/>
    <property type="match status" value="1"/>
</dbReference>
<dbReference type="PANTHER" id="PTHR11552:SF147">
    <property type="entry name" value="CHOLINE DEHYDROGENASE, MITOCHONDRIAL"/>
    <property type="match status" value="1"/>
</dbReference>
<evidence type="ECO:0000256" key="1">
    <source>
        <dbReference type="ARBA" id="ARBA00010790"/>
    </source>
</evidence>
<dbReference type="SUPFAM" id="SSF54373">
    <property type="entry name" value="FAD-linked reductases, C-terminal domain"/>
    <property type="match status" value="1"/>
</dbReference>
<evidence type="ECO:0000313" key="2">
    <source>
        <dbReference type="EMBL" id="KAJ8716774.1"/>
    </source>
</evidence>
<reference evidence="2" key="1">
    <citation type="submission" date="2023-03" db="EMBL/GenBank/DDBJ databases">
        <title>Chromosome-level genomes of two armyworms, Mythimna separata and Mythimna loreyi, provide insights into the biosynthesis and reception of sex pheromones.</title>
        <authorList>
            <person name="Zhao H."/>
        </authorList>
    </citation>
    <scope>NUCLEOTIDE SEQUENCE</scope>
    <source>
        <strain evidence="2">BeijingLab</strain>
        <tissue evidence="2">Pupa</tissue>
    </source>
</reference>
<dbReference type="GO" id="GO:0016491">
    <property type="term" value="F:oxidoreductase activity"/>
    <property type="evidence" value="ECO:0007669"/>
    <property type="project" value="TreeGrafter"/>
</dbReference>
<dbReference type="InterPro" id="IPR036188">
    <property type="entry name" value="FAD/NAD-bd_sf"/>
</dbReference>
<dbReference type="AlphaFoldDB" id="A0AAD7YIN7"/>